<feature type="domain" description="GS beta-grasp" evidence="8">
    <location>
        <begin position="30"/>
        <end position="124"/>
    </location>
</feature>
<keyword evidence="3" id="KW-0547">Nucleotide-binding</keyword>
<sequence>MSNQLSHAIIYPPPTRSPDHVWNILELKKRGVRYVRIQLVDPTNNIRYRIVPISHFERIMQSARPGITFTKAILGSAFLKVAEGFTSDGEYLYVPDMSTVRMMPYKLGHASVLGWFEEKASVDTPDGTWTTKVDFCPRGILRMIIEKARRVSGVEFLVGFETEFVLLSSTSPVTPVHHKHAYSNTLALPTGSIAEVVLEEIVEALQISGIEVQMYHAEASFGQYEIVTGPLPPLQAADALVHTRETIYNISSKHGLRATLAPRINQSSTGSASHAHISVHSTDKSPQTQSAQEPNLTITEASFLAGLLAHLPAVAAITLPLPASFERVADGIWSGGTYVCWGTDNREVPIRLCNATFASSRNFEVKALDGTANPYLALAAILGAGHSGIQTQTQLLVKDCRGPSAAELGEEGRKELGIIQRMPLNWDDARNKLSNDEIMRGILGGDVVDKYLNVNECMGRALNEPDDNDTRLTLLVESY</sequence>
<comment type="caution">
    <text evidence="10">The sequence shown here is derived from an EMBL/GenBank/DDBJ whole genome shotgun (WGS) entry which is preliminary data.</text>
</comment>
<keyword evidence="11" id="KW-1185">Reference proteome</keyword>
<evidence type="ECO:0000259" key="8">
    <source>
        <dbReference type="PROSITE" id="PS51986"/>
    </source>
</evidence>
<gene>
    <name evidence="10" type="ORF">BDZ94DRAFT_1332233</name>
</gene>
<evidence type="ECO:0000313" key="10">
    <source>
        <dbReference type="EMBL" id="KAF9466906.1"/>
    </source>
</evidence>
<proteinExistence type="inferred from homology"/>
<dbReference type="InterPro" id="IPR014746">
    <property type="entry name" value="Gln_synth/guanido_kin_cat_dom"/>
</dbReference>
<dbReference type="InterPro" id="IPR008147">
    <property type="entry name" value="Gln_synt_N"/>
</dbReference>
<dbReference type="OrthoDB" id="3364440at2759"/>
<dbReference type="Proteomes" id="UP000807353">
    <property type="component" value="Unassembled WGS sequence"/>
</dbReference>
<dbReference type="PANTHER" id="PTHR43785">
    <property type="entry name" value="GAMMA-GLUTAMYLPUTRESCINE SYNTHETASE"/>
    <property type="match status" value="1"/>
</dbReference>
<evidence type="ECO:0000256" key="1">
    <source>
        <dbReference type="ARBA" id="ARBA00021364"/>
    </source>
</evidence>
<dbReference type="GO" id="GO:0004356">
    <property type="term" value="F:glutamine synthetase activity"/>
    <property type="evidence" value="ECO:0007669"/>
    <property type="project" value="InterPro"/>
</dbReference>
<dbReference type="EMBL" id="MU150239">
    <property type="protein sequence ID" value="KAF9466906.1"/>
    <property type="molecule type" value="Genomic_DNA"/>
</dbReference>
<evidence type="ECO:0000256" key="3">
    <source>
        <dbReference type="ARBA" id="ARBA00022741"/>
    </source>
</evidence>
<dbReference type="InterPro" id="IPR036651">
    <property type="entry name" value="Gln_synt_N_sf"/>
</dbReference>
<dbReference type="SMART" id="SM01230">
    <property type="entry name" value="Gln-synt_C"/>
    <property type="match status" value="1"/>
</dbReference>
<evidence type="ECO:0000256" key="5">
    <source>
        <dbReference type="PROSITE-ProRule" id="PRU01330"/>
    </source>
</evidence>
<accession>A0A9P5YFI2</accession>
<evidence type="ECO:0000256" key="4">
    <source>
        <dbReference type="ARBA" id="ARBA00022840"/>
    </source>
</evidence>
<dbReference type="Gene3D" id="3.10.20.70">
    <property type="entry name" value="Glutamine synthetase, N-terminal domain"/>
    <property type="match status" value="1"/>
</dbReference>
<dbReference type="Gene3D" id="3.30.590.10">
    <property type="entry name" value="Glutamine synthetase/guanido kinase, catalytic domain"/>
    <property type="match status" value="1"/>
</dbReference>
<evidence type="ECO:0000256" key="6">
    <source>
        <dbReference type="RuleBase" id="RU000384"/>
    </source>
</evidence>
<dbReference type="PANTHER" id="PTHR43785:SF2">
    <property type="entry name" value="TYPE-1 GLUTAMINE SYNTHETASE 1"/>
    <property type="match status" value="1"/>
</dbReference>
<dbReference type="GO" id="GO:0005524">
    <property type="term" value="F:ATP binding"/>
    <property type="evidence" value="ECO:0007669"/>
    <property type="project" value="UniProtKB-KW"/>
</dbReference>
<dbReference type="SUPFAM" id="SSF54368">
    <property type="entry name" value="Glutamine synthetase, N-terminal domain"/>
    <property type="match status" value="1"/>
</dbReference>
<reference evidence="10" key="1">
    <citation type="submission" date="2020-11" db="EMBL/GenBank/DDBJ databases">
        <authorList>
            <consortium name="DOE Joint Genome Institute"/>
            <person name="Ahrendt S."/>
            <person name="Riley R."/>
            <person name="Andreopoulos W."/>
            <person name="Labutti K."/>
            <person name="Pangilinan J."/>
            <person name="Ruiz-Duenas F.J."/>
            <person name="Barrasa J.M."/>
            <person name="Sanchez-Garcia M."/>
            <person name="Camarero S."/>
            <person name="Miyauchi S."/>
            <person name="Serrano A."/>
            <person name="Linde D."/>
            <person name="Babiker R."/>
            <person name="Drula E."/>
            <person name="Ayuso-Fernandez I."/>
            <person name="Pacheco R."/>
            <person name="Padilla G."/>
            <person name="Ferreira P."/>
            <person name="Barriuso J."/>
            <person name="Kellner H."/>
            <person name="Castanera R."/>
            <person name="Alfaro M."/>
            <person name="Ramirez L."/>
            <person name="Pisabarro A.G."/>
            <person name="Kuo A."/>
            <person name="Tritt A."/>
            <person name="Lipzen A."/>
            <person name="He G."/>
            <person name="Yan M."/>
            <person name="Ng V."/>
            <person name="Cullen D."/>
            <person name="Martin F."/>
            <person name="Rosso M.-N."/>
            <person name="Henrissat B."/>
            <person name="Hibbett D."/>
            <person name="Martinez A.T."/>
            <person name="Grigoriev I.V."/>
        </authorList>
    </citation>
    <scope>NUCLEOTIDE SEQUENCE</scope>
    <source>
        <strain evidence="10">CBS 247.69</strain>
    </source>
</reference>
<feature type="region of interest" description="Disordered" evidence="7">
    <location>
        <begin position="266"/>
        <end position="293"/>
    </location>
</feature>
<evidence type="ECO:0000259" key="9">
    <source>
        <dbReference type="PROSITE" id="PS51987"/>
    </source>
</evidence>
<feature type="domain" description="GS catalytic" evidence="9">
    <location>
        <begin position="137"/>
        <end position="479"/>
    </location>
</feature>
<dbReference type="GO" id="GO:0006542">
    <property type="term" value="P:glutamine biosynthetic process"/>
    <property type="evidence" value="ECO:0007669"/>
    <property type="project" value="InterPro"/>
</dbReference>
<organism evidence="10 11">
    <name type="scientific">Collybia nuda</name>
    <dbReference type="NCBI Taxonomy" id="64659"/>
    <lineage>
        <taxon>Eukaryota</taxon>
        <taxon>Fungi</taxon>
        <taxon>Dikarya</taxon>
        <taxon>Basidiomycota</taxon>
        <taxon>Agaricomycotina</taxon>
        <taxon>Agaricomycetes</taxon>
        <taxon>Agaricomycetidae</taxon>
        <taxon>Agaricales</taxon>
        <taxon>Tricholomatineae</taxon>
        <taxon>Clitocybaceae</taxon>
        <taxon>Collybia</taxon>
    </lineage>
</organism>
<protein>
    <recommendedName>
        <fullName evidence="1">Glutamine synthetase</fullName>
    </recommendedName>
</protein>
<keyword evidence="2" id="KW-0436">Ligase</keyword>
<dbReference type="PROSITE" id="PS51986">
    <property type="entry name" value="GS_BETA_GRASP"/>
    <property type="match status" value="1"/>
</dbReference>
<keyword evidence="4" id="KW-0067">ATP-binding</keyword>
<name>A0A9P5YFI2_9AGAR</name>
<dbReference type="SUPFAM" id="SSF55931">
    <property type="entry name" value="Glutamine synthetase/guanido kinase"/>
    <property type="match status" value="1"/>
</dbReference>
<comment type="similarity">
    <text evidence="5 6">Belongs to the glutamine synthetase family.</text>
</comment>
<dbReference type="InterPro" id="IPR008146">
    <property type="entry name" value="Gln_synth_cat_dom"/>
</dbReference>
<feature type="compositionally biased region" description="Polar residues" evidence="7">
    <location>
        <begin position="284"/>
        <end position="293"/>
    </location>
</feature>
<dbReference type="Pfam" id="PF00120">
    <property type="entry name" value="Gln-synt_C"/>
    <property type="match status" value="1"/>
</dbReference>
<dbReference type="PROSITE" id="PS51987">
    <property type="entry name" value="GS_CATALYTIC"/>
    <property type="match status" value="1"/>
</dbReference>
<evidence type="ECO:0000256" key="2">
    <source>
        <dbReference type="ARBA" id="ARBA00022598"/>
    </source>
</evidence>
<dbReference type="AlphaFoldDB" id="A0A9P5YFI2"/>
<evidence type="ECO:0000313" key="11">
    <source>
        <dbReference type="Proteomes" id="UP000807353"/>
    </source>
</evidence>
<evidence type="ECO:0000256" key="7">
    <source>
        <dbReference type="SAM" id="MobiDB-lite"/>
    </source>
</evidence>